<dbReference type="Gene3D" id="1.10.10.10">
    <property type="entry name" value="Winged helix-like DNA-binding domain superfamily/Winged helix DNA-binding domain"/>
    <property type="match status" value="1"/>
</dbReference>
<dbReference type="GeneID" id="35593049"/>
<comment type="similarity">
    <text evidence="4">Belongs to the GbsR family.</text>
</comment>
<evidence type="ECO:0000256" key="1">
    <source>
        <dbReference type="ARBA" id="ARBA00023015"/>
    </source>
</evidence>
<dbReference type="SMART" id="SM00347">
    <property type="entry name" value="HTH_MARR"/>
    <property type="match status" value="1"/>
</dbReference>
<keyword evidence="2 4" id="KW-0238">DNA-binding</keyword>
<organism evidence="7 8">
    <name type="scientific">Salinigranum rubrum</name>
    <dbReference type="NCBI Taxonomy" id="755307"/>
    <lineage>
        <taxon>Archaea</taxon>
        <taxon>Methanobacteriati</taxon>
        <taxon>Methanobacteriota</taxon>
        <taxon>Stenosarchaea group</taxon>
        <taxon>Halobacteria</taxon>
        <taxon>Halobacteriales</taxon>
        <taxon>Haloferacaceae</taxon>
        <taxon>Salinigranum</taxon>
    </lineage>
</organism>
<dbReference type="EMBL" id="CP026309">
    <property type="protein sequence ID" value="AUV82466.1"/>
    <property type="molecule type" value="Genomic_DNA"/>
</dbReference>
<dbReference type="Pfam" id="PF12802">
    <property type="entry name" value="MarR_2"/>
    <property type="match status" value="1"/>
</dbReference>
<dbReference type="InterPro" id="IPR036390">
    <property type="entry name" value="WH_DNA-bd_sf"/>
</dbReference>
<evidence type="ECO:0000256" key="2">
    <source>
        <dbReference type="ARBA" id="ARBA00023125"/>
    </source>
</evidence>
<dbReference type="InterPro" id="IPR036388">
    <property type="entry name" value="WH-like_DNA-bd_sf"/>
</dbReference>
<keyword evidence="8" id="KW-1185">Reference proteome</keyword>
<evidence type="ECO:0000256" key="3">
    <source>
        <dbReference type="ARBA" id="ARBA00023163"/>
    </source>
</evidence>
<accession>A0A2I8VKL0</accession>
<dbReference type="SUPFAM" id="SSF46785">
    <property type="entry name" value="Winged helix' DNA-binding domain"/>
    <property type="match status" value="1"/>
</dbReference>
<feature type="domain" description="HTH marR-type" evidence="6">
    <location>
        <begin position="19"/>
        <end position="128"/>
    </location>
</feature>
<dbReference type="Proteomes" id="UP000236584">
    <property type="component" value="Chromosome"/>
</dbReference>
<evidence type="ECO:0000259" key="6">
    <source>
        <dbReference type="SMART" id="SM00347"/>
    </source>
</evidence>
<dbReference type="PANTHER" id="PTHR38465:SF1">
    <property type="entry name" value="HTH-TYPE TRANSCRIPTIONAL REGULATOR MJ1563-RELATED"/>
    <property type="match status" value="1"/>
</dbReference>
<evidence type="ECO:0000313" key="7">
    <source>
        <dbReference type="EMBL" id="AUV82466.1"/>
    </source>
</evidence>
<dbReference type="InterPro" id="IPR026282">
    <property type="entry name" value="MJ1563"/>
</dbReference>
<dbReference type="InterPro" id="IPR052362">
    <property type="entry name" value="HTH-GbsR_regulator"/>
</dbReference>
<evidence type="ECO:0000256" key="5">
    <source>
        <dbReference type="SAM" id="Coils"/>
    </source>
</evidence>
<dbReference type="OrthoDB" id="85881at2157"/>
<dbReference type="AlphaFoldDB" id="A0A2I8VKL0"/>
<name>A0A2I8VKL0_9EURY</name>
<dbReference type="KEGG" id="srub:C2R22_13120"/>
<dbReference type="PIRSF" id="PIRSF006707">
    <property type="entry name" value="MJ1563"/>
    <property type="match status" value="1"/>
</dbReference>
<feature type="coiled-coil region" evidence="5">
    <location>
        <begin position="131"/>
        <end position="158"/>
    </location>
</feature>
<dbReference type="GO" id="GO:0003677">
    <property type="term" value="F:DNA binding"/>
    <property type="evidence" value="ECO:0007669"/>
    <property type="project" value="UniProtKB-UniRule"/>
</dbReference>
<gene>
    <name evidence="7" type="ORF">C2R22_13120</name>
</gene>
<dbReference type="PANTHER" id="PTHR38465">
    <property type="entry name" value="HTH-TYPE TRANSCRIPTIONAL REGULATOR MJ1563-RELATED"/>
    <property type="match status" value="1"/>
</dbReference>
<reference evidence="7 8" key="1">
    <citation type="submission" date="2018-01" db="EMBL/GenBank/DDBJ databases">
        <title>Complete genome sequence of Salinigranum rubrum GX10T, an extremely halophilic archaeon isolated from a marine solar saltern.</title>
        <authorList>
            <person name="Han S."/>
        </authorList>
    </citation>
    <scope>NUCLEOTIDE SEQUENCE [LARGE SCALE GENOMIC DNA]</scope>
    <source>
        <strain evidence="7 8">GX10</strain>
    </source>
</reference>
<dbReference type="GO" id="GO:0003700">
    <property type="term" value="F:DNA-binding transcription factor activity"/>
    <property type="evidence" value="ECO:0007669"/>
    <property type="project" value="InterPro"/>
</dbReference>
<sequence length="173" mass="19807">MTDDETAAVREDVIESIERSAEVYGLSRSAGRVYGVLYFADEPLSISELVEETGYAKSTISNVTRKLTRIGMVHRRSSEGGGRRVRFAPETDPWFIIQDVLRQYVDREMETTQRTLERALADLDQRDGAHVDRDRERIEELSETYERLQTLLRLTTNHSPEELISAIQAADED</sequence>
<proteinExistence type="inferred from homology"/>
<keyword evidence="5" id="KW-0175">Coiled coil</keyword>
<evidence type="ECO:0000313" key="8">
    <source>
        <dbReference type="Proteomes" id="UP000236584"/>
    </source>
</evidence>
<keyword evidence="1 4" id="KW-0805">Transcription regulation</keyword>
<keyword evidence="3 4" id="KW-0804">Transcription</keyword>
<evidence type="ECO:0000256" key="4">
    <source>
        <dbReference type="PIRNR" id="PIRNR006707"/>
    </source>
</evidence>
<protein>
    <recommendedName>
        <fullName evidence="4">HTH-type transcriptional regulator</fullName>
    </recommendedName>
</protein>
<dbReference type="RefSeq" id="WP_103426155.1">
    <property type="nucleotide sequence ID" value="NZ_CP026309.1"/>
</dbReference>
<dbReference type="InterPro" id="IPR000835">
    <property type="entry name" value="HTH_MarR-typ"/>
</dbReference>